<dbReference type="InterPro" id="IPR000873">
    <property type="entry name" value="AMP-dep_synth/lig_dom"/>
</dbReference>
<dbReference type="InterPro" id="IPR045851">
    <property type="entry name" value="AMP-bd_C_sf"/>
</dbReference>
<feature type="domain" description="AMP-dependent synthetase/ligase" evidence="2">
    <location>
        <begin position="19"/>
        <end position="367"/>
    </location>
</feature>
<dbReference type="EMBL" id="FQZK01000009">
    <property type="protein sequence ID" value="SHJ73981.1"/>
    <property type="molecule type" value="Genomic_DNA"/>
</dbReference>
<keyword evidence="5" id="KW-1185">Reference proteome</keyword>
<dbReference type="InterPro" id="IPR050237">
    <property type="entry name" value="ATP-dep_AMP-bd_enzyme"/>
</dbReference>
<reference evidence="4 5" key="1">
    <citation type="submission" date="2016-11" db="EMBL/GenBank/DDBJ databases">
        <authorList>
            <person name="Jaros S."/>
            <person name="Januszkiewicz K."/>
            <person name="Wedrychowicz H."/>
        </authorList>
    </citation>
    <scope>NUCLEOTIDE SEQUENCE [LARGE SCALE GENOMIC DNA]</scope>
    <source>
        <strain evidence="4 5">CGMCC 4.5723</strain>
    </source>
</reference>
<evidence type="ECO:0000259" key="3">
    <source>
        <dbReference type="Pfam" id="PF13193"/>
    </source>
</evidence>
<dbReference type="STRING" id="758803.SAMN05421803_10936"/>
<dbReference type="Pfam" id="PF13193">
    <property type="entry name" value="AMP-binding_C"/>
    <property type="match status" value="1"/>
</dbReference>
<dbReference type="InterPro" id="IPR042099">
    <property type="entry name" value="ANL_N_sf"/>
</dbReference>
<protein>
    <submittedName>
        <fullName evidence="4">Fatty-acyl-CoA synthase</fullName>
    </submittedName>
</protein>
<feature type="compositionally biased region" description="Basic and acidic residues" evidence="1">
    <location>
        <begin position="497"/>
        <end position="508"/>
    </location>
</feature>
<dbReference type="OrthoDB" id="4363623at2"/>
<dbReference type="Pfam" id="PF00501">
    <property type="entry name" value="AMP-binding"/>
    <property type="match status" value="1"/>
</dbReference>
<dbReference type="Gene3D" id="3.30.300.30">
    <property type="match status" value="1"/>
</dbReference>
<dbReference type="PANTHER" id="PTHR43767:SF7">
    <property type="entry name" value="MEDIUM_LONG-CHAIN-FATTY-ACID--COA LIGASE FADD8"/>
    <property type="match status" value="1"/>
</dbReference>
<dbReference type="PROSITE" id="PS00455">
    <property type="entry name" value="AMP_BINDING"/>
    <property type="match status" value="1"/>
</dbReference>
<evidence type="ECO:0000259" key="2">
    <source>
        <dbReference type="Pfam" id="PF00501"/>
    </source>
</evidence>
<evidence type="ECO:0000256" key="1">
    <source>
        <dbReference type="SAM" id="MobiDB-lite"/>
    </source>
</evidence>
<dbReference type="SUPFAM" id="SSF56801">
    <property type="entry name" value="Acetyl-CoA synthetase-like"/>
    <property type="match status" value="1"/>
</dbReference>
<name>A0A1M6LS23_9ACTN</name>
<dbReference type="AlphaFoldDB" id="A0A1M6LS23"/>
<organism evidence="4 5">
    <name type="scientific">Nocardiopsis flavescens</name>
    <dbReference type="NCBI Taxonomy" id="758803"/>
    <lineage>
        <taxon>Bacteria</taxon>
        <taxon>Bacillati</taxon>
        <taxon>Actinomycetota</taxon>
        <taxon>Actinomycetes</taxon>
        <taxon>Streptosporangiales</taxon>
        <taxon>Nocardiopsidaceae</taxon>
        <taxon>Nocardiopsis</taxon>
    </lineage>
</organism>
<evidence type="ECO:0000313" key="4">
    <source>
        <dbReference type="EMBL" id="SHJ73981.1"/>
    </source>
</evidence>
<dbReference type="GO" id="GO:0016877">
    <property type="term" value="F:ligase activity, forming carbon-sulfur bonds"/>
    <property type="evidence" value="ECO:0007669"/>
    <property type="project" value="UniProtKB-ARBA"/>
</dbReference>
<gene>
    <name evidence="4" type="ORF">SAMN05421803_10936</name>
</gene>
<dbReference type="Proteomes" id="UP000184452">
    <property type="component" value="Unassembled WGS sequence"/>
</dbReference>
<accession>A0A1M6LS23</accession>
<feature type="domain" description="AMP-binding enzyme C-terminal" evidence="3">
    <location>
        <begin position="418"/>
        <end position="498"/>
    </location>
</feature>
<dbReference type="InterPro" id="IPR020845">
    <property type="entry name" value="AMP-binding_CS"/>
</dbReference>
<evidence type="ECO:0000313" key="5">
    <source>
        <dbReference type="Proteomes" id="UP000184452"/>
    </source>
</evidence>
<dbReference type="PANTHER" id="PTHR43767">
    <property type="entry name" value="LONG-CHAIN-FATTY-ACID--COA LIGASE"/>
    <property type="match status" value="1"/>
</dbReference>
<sequence length="517" mass="54684">MSPVGYVSRIVRGLESIGTKEAVVLDGHRVSGEQVLRRCSALAGALADQGLGRGSSVAYLHGNSIESVAVRLAVQALGACYVGLRPFFATGEKLKFLVEGRPTLFLFDPDQSDEAALLCSRSGISRAFSVGASDFGENLLALADGRPDAPLDCADRGDDVSMVTFTSGSTGEPKGITHTFASSSGFFDNALHMYGPGPWRFLVAIPLSDLGGEIVQWTLAGGGTAVLMDDFRADEAVRILGRERITHFFGSPSMVHALVHEPGLRNTRLPDLRLVAYGGAVSSPSRTADAVAGLGPVLMHNYGMQEAGFISFLSRSDHIRAGRYLLNSVGRPLPGVEIAVRDAEGGELPAGEIGEVCVRSATIMAGYRHRPDLTAQVLREGWFRTGDLGRIDDEGYLYLVGRIKDIIIVDAYNVYPQQVEQVLSAHPGVAQAAVVGVPDPDTGESVYAAVVPSSEIPAGRTAEFTAGLAAAVRDTLGSVHEPARIDLLASLPLTPRGKPDREALRGRAAETAASPRT</sequence>
<feature type="region of interest" description="Disordered" evidence="1">
    <location>
        <begin position="496"/>
        <end position="517"/>
    </location>
</feature>
<proteinExistence type="predicted"/>
<dbReference type="InterPro" id="IPR025110">
    <property type="entry name" value="AMP-bd_C"/>
</dbReference>
<dbReference type="Gene3D" id="3.40.50.12780">
    <property type="entry name" value="N-terminal domain of ligase-like"/>
    <property type="match status" value="1"/>
</dbReference>